<evidence type="ECO:0000259" key="2">
    <source>
        <dbReference type="Pfam" id="PF17131"/>
    </source>
</evidence>
<protein>
    <submittedName>
        <fullName evidence="3">Outer membrane lipoprotein-sorting protein</fullName>
    </submittedName>
</protein>
<feature type="chain" id="PRO_5032469520" evidence="1">
    <location>
        <begin position="25"/>
        <end position="251"/>
    </location>
</feature>
<organism evidence="3 4">
    <name type="scientific">Candidatus Nitronauta litoralis</name>
    <dbReference type="NCBI Taxonomy" id="2705533"/>
    <lineage>
        <taxon>Bacteria</taxon>
        <taxon>Pseudomonadati</taxon>
        <taxon>Nitrospinota/Tectimicrobiota group</taxon>
        <taxon>Nitrospinota</taxon>
        <taxon>Nitrospinia</taxon>
        <taxon>Nitrospinales</taxon>
        <taxon>Nitrospinaceae</taxon>
        <taxon>Candidatus Nitronauta</taxon>
    </lineage>
</organism>
<name>A0A7T0G1D7_9BACT</name>
<dbReference type="AlphaFoldDB" id="A0A7T0G1D7"/>
<dbReference type="Proteomes" id="UP000594688">
    <property type="component" value="Chromosome"/>
</dbReference>
<keyword evidence="1" id="KW-0732">Signal</keyword>
<dbReference type="InterPro" id="IPR033399">
    <property type="entry name" value="TP_0789-like"/>
</dbReference>
<dbReference type="Pfam" id="PF17131">
    <property type="entry name" value="LolA_like"/>
    <property type="match status" value="1"/>
</dbReference>
<feature type="domain" description="Uncharacterized protein TP-0789" evidence="2">
    <location>
        <begin position="72"/>
        <end position="251"/>
    </location>
</feature>
<accession>A0A7T0G1D7</accession>
<dbReference type="Gene3D" id="2.50.20.10">
    <property type="entry name" value="Lipoprotein localisation LolA/LolB/LppX"/>
    <property type="match status" value="1"/>
</dbReference>
<evidence type="ECO:0000313" key="3">
    <source>
        <dbReference type="EMBL" id="QPJ63485.1"/>
    </source>
</evidence>
<reference evidence="3 4" key="1">
    <citation type="submission" date="2020-02" db="EMBL/GenBank/DDBJ databases">
        <title>Genomic and physiological characterization of two novel Nitrospinaceae genera.</title>
        <authorList>
            <person name="Mueller A.J."/>
            <person name="Jung M.-Y."/>
            <person name="Strachan C.R."/>
            <person name="Herbold C.W."/>
            <person name="Kirkegaard R.H."/>
            <person name="Daims H."/>
        </authorList>
    </citation>
    <scope>NUCLEOTIDE SEQUENCE [LARGE SCALE GENOMIC DNA]</scope>
    <source>
        <strain evidence="3">EB</strain>
    </source>
</reference>
<sequence length="251" mass="29459">MNMLCRFAMSLVLFMILIPGFSSAEEVDAQKLLEEIDANMWSDTKHIEGRLIIDNGRRVRELKQETWMKGVTKSFSRYLSPARERGTKMLKIKNKLWLYTPQTDRKILISGHLLRQSMMGSDLSYEDMMEDVKVSRAYQATLEGYEDAEGKQVAILELKAKKEDSTYQTRKVWADPERYVVLKEIRYAKSGKPLKLVEFLDYHPIEGRLFPRRMVFRDLLKTDTKTTYVFDSIQFDVDIPGRYFSQSILKR</sequence>
<keyword evidence="3" id="KW-0449">Lipoprotein</keyword>
<evidence type="ECO:0000256" key="1">
    <source>
        <dbReference type="SAM" id="SignalP"/>
    </source>
</evidence>
<gene>
    <name evidence="3" type="ORF">G3M70_17025</name>
</gene>
<dbReference type="EMBL" id="CP048685">
    <property type="protein sequence ID" value="QPJ63485.1"/>
    <property type="molecule type" value="Genomic_DNA"/>
</dbReference>
<proteinExistence type="predicted"/>
<evidence type="ECO:0000313" key="4">
    <source>
        <dbReference type="Proteomes" id="UP000594688"/>
    </source>
</evidence>
<dbReference type="CDD" id="cd16329">
    <property type="entry name" value="LolA_like"/>
    <property type="match status" value="1"/>
</dbReference>
<feature type="signal peptide" evidence="1">
    <location>
        <begin position="1"/>
        <end position="24"/>
    </location>
</feature>
<dbReference type="KEGG" id="nli:G3M70_17025"/>